<evidence type="ECO:0000313" key="2">
    <source>
        <dbReference type="Proteomes" id="UP000015530"/>
    </source>
</evidence>
<dbReference type="HOGENOM" id="CLU_3436822_0_0_1"/>
<name>T0K0K6_COLGC</name>
<evidence type="ECO:0000313" key="1">
    <source>
        <dbReference type="EMBL" id="EQB45259.1"/>
    </source>
</evidence>
<proteinExistence type="predicted"/>
<reference evidence="2" key="1">
    <citation type="journal article" date="2013" name="Mol. Plant Microbe Interact.">
        <title>Global aspects of pacC regulation of pathogenicity genes in Colletotrichum gloeosporioides as revealed by transcriptome analysis.</title>
        <authorList>
            <person name="Alkan N."/>
            <person name="Meng X."/>
            <person name="Friedlander G."/>
            <person name="Reuveni E."/>
            <person name="Sukno S."/>
            <person name="Sherman A."/>
            <person name="Thon M."/>
            <person name="Fluhr R."/>
            <person name="Prusky D."/>
        </authorList>
    </citation>
    <scope>NUCLEOTIDE SEQUENCE [LARGE SCALE GENOMIC DNA]</scope>
    <source>
        <strain evidence="2">Cg-14</strain>
    </source>
</reference>
<protein>
    <submittedName>
        <fullName evidence="1">Uncharacterized protein</fullName>
    </submittedName>
</protein>
<organism evidence="1 2">
    <name type="scientific">Colletotrichum gloeosporioides (strain Cg-14)</name>
    <name type="common">Anthracnose fungus</name>
    <name type="synonym">Glomerella cingulata</name>
    <dbReference type="NCBI Taxonomy" id="1237896"/>
    <lineage>
        <taxon>Eukaryota</taxon>
        <taxon>Fungi</taxon>
        <taxon>Dikarya</taxon>
        <taxon>Ascomycota</taxon>
        <taxon>Pezizomycotina</taxon>
        <taxon>Sordariomycetes</taxon>
        <taxon>Hypocreomycetidae</taxon>
        <taxon>Glomerellales</taxon>
        <taxon>Glomerellaceae</taxon>
        <taxon>Colletotrichum</taxon>
        <taxon>Colletotrichum gloeosporioides species complex</taxon>
    </lineage>
</organism>
<gene>
    <name evidence="1" type="ORF">CGLO_15892</name>
</gene>
<accession>T0K0K6</accession>
<comment type="caution">
    <text evidence="1">The sequence shown here is derived from an EMBL/GenBank/DDBJ whole genome shotgun (WGS) entry which is preliminary data.</text>
</comment>
<dbReference type="EMBL" id="AMYD01003778">
    <property type="protein sequence ID" value="EQB45259.1"/>
    <property type="molecule type" value="Genomic_DNA"/>
</dbReference>
<sequence length="12" mass="1452">MLLIILIAEFLY</sequence>
<dbReference type="Proteomes" id="UP000015530">
    <property type="component" value="Unassembled WGS sequence"/>
</dbReference>